<evidence type="ECO:0000259" key="2">
    <source>
        <dbReference type="PROSITE" id="PS50975"/>
    </source>
</evidence>
<protein>
    <submittedName>
        <fullName evidence="3">RimK family alpha-L-glutamate ligase</fullName>
    </submittedName>
</protein>
<evidence type="ECO:0000256" key="1">
    <source>
        <dbReference type="PROSITE-ProRule" id="PRU00409"/>
    </source>
</evidence>
<feature type="domain" description="ATP-grasp" evidence="2">
    <location>
        <begin position="108"/>
        <end position="300"/>
    </location>
</feature>
<comment type="caution">
    <text evidence="3">The sequence shown here is derived from an EMBL/GenBank/DDBJ whole genome shotgun (WGS) entry which is preliminary data.</text>
</comment>
<name>A0ABW0ES15_9PSEU</name>
<keyword evidence="4" id="KW-1185">Reference proteome</keyword>
<dbReference type="InterPro" id="IPR013651">
    <property type="entry name" value="ATP-grasp_RimK-type"/>
</dbReference>
<accession>A0ABW0ES15</accession>
<dbReference type="Gene3D" id="3.30.470.20">
    <property type="entry name" value="ATP-grasp fold, B domain"/>
    <property type="match status" value="1"/>
</dbReference>
<evidence type="ECO:0000313" key="4">
    <source>
        <dbReference type="Proteomes" id="UP001596157"/>
    </source>
</evidence>
<dbReference type="RefSeq" id="WP_378249985.1">
    <property type="nucleotide sequence ID" value="NZ_JBHSKF010000014.1"/>
</dbReference>
<proteinExistence type="predicted"/>
<dbReference type="Pfam" id="PF08443">
    <property type="entry name" value="RimK"/>
    <property type="match status" value="1"/>
</dbReference>
<dbReference type="PROSITE" id="PS50975">
    <property type="entry name" value="ATP_GRASP"/>
    <property type="match status" value="1"/>
</dbReference>
<dbReference type="EMBL" id="JBHSKF010000014">
    <property type="protein sequence ID" value="MFC5290112.1"/>
    <property type="molecule type" value="Genomic_DNA"/>
</dbReference>
<dbReference type="SUPFAM" id="SSF56059">
    <property type="entry name" value="Glutathione synthetase ATP-binding domain-like"/>
    <property type="match status" value="1"/>
</dbReference>
<keyword evidence="3" id="KW-0436">Ligase</keyword>
<dbReference type="Proteomes" id="UP001596157">
    <property type="component" value="Unassembled WGS sequence"/>
</dbReference>
<keyword evidence="1" id="KW-0067">ATP-binding</keyword>
<dbReference type="Gene3D" id="3.40.50.20">
    <property type="match status" value="1"/>
</dbReference>
<keyword evidence="1" id="KW-0547">Nucleotide-binding</keyword>
<dbReference type="PANTHER" id="PTHR21621:SF0">
    <property type="entry name" value="BETA-CITRYLGLUTAMATE SYNTHASE B-RELATED"/>
    <property type="match status" value="1"/>
</dbReference>
<dbReference type="InterPro" id="IPR011761">
    <property type="entry name" value="ATP-grasp"/>
</dbReference>
<dbReference type="PANTHER" id="PTHR21621">
    <property type="entry name" value="RIBOSOMAL PROTEIN S6 MODIFICATION PROTEIN"/>
    <property type="match status" value="1"/>
</dbReference>
<reference evidence="4" key="1">
    <citation type="journal article" date="2019" name="Int. J. Syst. Evol. Microbiol.">
        <title>The Global Catalogue of Microorganisms (GCM) 10K type strain sequencing project: providing services to taxonomists for standard genome sequencing and annotation.</title>
        <authorList>
            <consortium name="The Broad Institute Genomics Platform"/>
            <consortium name="The Broad Institute Genome Sequencing Center for Infectious Disease"/>
            <person name="Wu L."/>
            <person name="Ma J."/>
        </authorList>
    </citation>
    <scope>NUCLEOTIDE SEQUENCE [LARGE SCALE GENOMIC DNA]</scope>
    <source>
        <strain evidence="4">CCUG 59778</strain>
    </source>
</reference>
<gene>
    <name evidence="3" type="ORF">ACFPM7_23910</name>
</gene>
<organism evidence="3 4">
    <name type="scientific">Actinokineospora guangxiensis</name>
    <dbReference type="NCBI Taxonomy" id="1490288"/>
    <lineage>
        <taxon>Bacteria</taxon>
        <taxon>Bacillati</taxon>
        <taxon>Actinomycetota</taxon>
        <taxon>Actinomycetes</taxon>
        <taxon>Pseudonocardiales</taxon>
        <taxon>Pseudonocardiaceae</taxon>
        <taxon>Actinokineospora</taxon>
    </lineage>
</organism>
<evidence type="ECO:0000313" key="3">
    <source>
        <dbReference type="EMBL" id="MFC5290112.1"/>
    </source>
</evidence>
<sequence length="308" mass="33587">MKLGVLSWERDEAESVGIAEKAAERGHEAVLFTIEDIRCASIPGGGTEPMIGSSPAREFDAVLSRAHIGYEGWRTTVERLHLLSTVPGLLMVDTVDTHVRAVSKFAMLHQLTTAGISVPETRSCTTVADARAAHEEWGAMVVKPSVGFGGIDVERFVGTLTERDTAQIAGALAKYGELICQRYCPHSGDLRVFVIDSRAVLAAQWHTSATAWKPFPGSADLEANWDSWVELVDPPKEAVDIAIRATEAMRLSYSGVDLVQSEGRYWVMEVNVVPGWEPLPKDDRDGMERAVIDVVEKRLAGRGETFGA</sequence>
<dbReference type="GO" id="GO:0016874">
    <property type="term" value="F:ligase activity"/>
    <property type="evidence" value="ECO:0007669"/>
    <property type="project" value="UniProtKB-KW"/>
</dbReference>